<evidence type="ECO:0000256" key="1">
    <source>
        <dbReference type="ARBA" id="ARBA00022908"/>
    </source>
</evidence>
<dbReference type="PROSITE" id="PS51900">
    <property type="entry name" value="CB"/>
    <property type="match status" value="1"/>
</dbReference>
<dbReference type="InterPro" id="IPR044068">
    <property type="entry name" value="CB"/>
</dbReference>
<dbReference type="PANTHER" id="PTHR30349">
    <property type="entry name" value="PHAGE INTEGRASE-RELATED"/>
    <property type="match status" value="1"/>
</dbReference>
<dbReference type="InterPro" id="IPR011010">
    <property type="entry name" value="DNA_brk_join_enz"/>
</dbReference>
<evidence type="ECO:0000256" key="3">
    <source>
        <dbReference type="PROSITE-ProRule" id="PRU01248"/>
    </source>
</evidence>
<name>A0A5M6CU64_9BACT</name>
<organism evidence="5 6">
    <name type="scientific">Roseiconus nitratireducens</name>
    <dbReference type="NCBI Taxonomy" id="2605748"/>
    <lineage>
        <taxon>Bacteria</taxon>
        <taxon>Pseudomonadati</taxon>
        <taxon>Planctomycetota</taxon>
        <taxon>Planctomycetia</taxon>
        <taxon>Pirellulales</taxon>
        <taxon>Pirellulaceae</taxon>
        <taxon>Roseiconus</taxon>
    </lineage>
</organism>
<evidence type="ECO:0000313" key="6">
    <source>
        <dbReference type="Proteomes" id="UP000324479"/>
    </source>
</evidence>
<gene>
    <name evidence="5" type="ORF">FYK55_26785</name>
</gene>
<evidence type="ECO:0000259" key="4">
    <source>
        <dbReference type="PROSITE" id="PS51900"/>
    </source>
</evidence>
<dbReference type="GO" id="GO:0015074">
    <property type="term" value="P:DNA integration"/>
    <property type="evidence" value="ECO:0007669"/>
    <property type="project" value="UniProtKB-KW"/>
</dbReference>
<sequence>MSDQPTVSVQWYWRSSRNRYFLKWRDPRTGQKRSERTGLDTRGKRNDGRAKELAILKSQTLSKQWDEPNETTWESFRALYLDRRLSKRSEGNRRKFVNAAAIFEDVMHSSVHGVLELRHVTPRRLLDVEAEMDRRLSPGSVSSYIATLRAAFSWAASQGLMPVLPKRMPDPIDYELPAMRLAPITQESLERMEAAAVRVVGRRHAASIQEYLRCLWLSGCRLMEPLDMHAFRHDKHRPIGLNSPAPMFAWVNTQKNRRDQIARITLDFARWLAPLVEQREWLFQPTCEHGPITTGSRLSSIISEIGERAKVIAEPGETPKFATAKHFRSSFVTRWSQRGMSIEQIQAIVRHASRVTTEKYYLAPIEPVAIAEFAEADWIPAVEPRHEQYQRGMTERETIGNET</sequence>
<dbReference type="CDD" id="cd00397">
    <property type="entry name" value="DNA_BRE_C"/>
    <property type="match status" value="1"/>
</dbReference>
<dbReference type="GO" id="GO:0003677">
    <property type="term" value="F:DNA binding"/>
    <property type="evidence" value="ECO:0007669"/>
    <property type="project" value="UniProtKB-UniRule"/>
</dbReference>
<proteinExistence type="predicted"/>
<dbReference type="SUPFAM" id="SSF56349">
    <property type="entry name" value="DNA breaking-rejoining enzymes"/>
    <property type="match status" value="1"/>
</dbReference>
<dbReference type="EMBL" id="VWOX01000027">
    <property type="protein sequence ID" value="KAA5538721.1"/>
    <property type="molecule type" value="Genomic_DNA"/>
</dbReference>
<feature type="domain" description="Core-binding (CB)" evidence="4">
    <location>
        <begin position="71"/>
        <end position="156"/>
    </location>
</feature>
<keyword evidence="3" id="KW-0238">DNA-binding</keyword>
<keyword evidence="1" id="KW-0229">DNA integration</keyword>
<evidence type="ECO:0000256" key="2">
    <source>
        <dbReference type="ARBA" id="ARBA00023172"/>
    </source>
</evidence>
<dbReference type="GO" id="GO:0006310">
    <property type="term" value="P:DNA recombination"/>
    <property type="evidence" value="ECO:0007669"/>
    <property type="project" value="UniProtKB-KW"/>
</dbReference>
<comment type="caution">
    <text evidence="5">The sequence shown here is derived from an EMBL/GenBank/DDBJ whole genome shotgun (WGS) entry which is preliminary data.</text>
</comment>
<dbReference type="Proteomes" id="UP000324479">
    <property type="component" value="Unassembled WGS sequence"/>
</dbReference>
<dbReference type="Gene3D" id="1.10.443.10">
    <property type="entry name" value="Intergrase catalytic core"/>
    <property type="match status" value="1"/>
</dbReference>
<reference evidence="5 6" key="1">
    <citation type="submission" date="2019-08" db="EMBL/GenBank/DDBJ databases">
        <authorList>
            <person name="Dhanesh K."/>
            <person name="Kumar G."/>
            <person name="Sasikala C."/>
            <person name="Venkata Ramana C."/>
        </authorList>
    </citation>
    <scope>NUCLEOTIDE SEQUENCE [LARGE SCALE GENOMIC DNA]</scope>
    <source>
        <strain evidence="5 6">JC645</strain>
    </source>
</reference>
<dbReference type="AlphaFoldDB" id="A0A5M6CU64"/>
<keyword evidence="2" id="KW-0233">DNA recombination</keyword>
<dbReference type="InterPro" id="IPR013762">
    <property type="entry name" value="Integrase-like_cat_sf"/>
</dbReference>
<accession>A0A5M6CU64</accession>
<protein>
    <submittedName>
        <fullName evidence="5">Site-specific integrase</fullName>
    </submittedName>
</protein>
<dbReference type="PANTHER" id="PTHR30349:SF64">
    <property type="entry name" value="PROPHAGE INTEGRASE INTD-RELATED"/>
    <property type="match status" value="1"/>
</dbReference>
<evidence type="ECO:0000313" key="5">
    <source>
        <dbReference type="EMBL" id="KAA5538721.1"/>
    </source>
</evidence>
<keyword evidence="6" id="KW-1185">Reference proteome</keyword>
<dbReference type="InterPro" id="IPR050090">
    <property type="entry name" value="Tyrosine_recombinase_XerCD"/>
</dbReference>